<dbReference type="RefSeq" id="WP_038144695.1">
    <property type="nucleotide sequence ID" value="NZ_AQRC01000004.1"/>
</dbReference>
<dbReference type="Pfam" id="PF13692">
    <property type="entry name" value="Glyco_trans_1_4"/>
    <property type="match status" value="1"/>
</dbReference>
<keyword evidence="3" id="KW-1185">Reference proteome</keyword>
<dbReference type="STRING" id="1317124.DW2_06408"/>
<evidence type="ECO:0000259" key="1">
    <source>
        <dbReference type="Pfam" id="PF13579"/>
    </source>
</evidence>
<dbReference type="OrthoDB" id="5490290at2"/>
<reference evidence="3" key="1">
    <citation type="submission" date="2013-04" db="EMBL/GenBank/DDBJ databases">
        <title>Thioclava sp. 13D2W-2 Genome Sequencing.</title>
        <authorList>
            <person name="Lai Q."/>
            <person name="Li G."/>
            <person name="Shao Z."/>
        </authorList>
    </citation>
    <scope>NUCLEOTIDE SEQUENCE [LARGE SCALE GENOMIC DNA]</scope>
    <source>
        <strain evidence="3">13D2W-2</strain>
    </source>
</reference>
<dbReference type="eggNOG" id="COG0438">
    <property type="taxonomic scope" value="Bacteria"/>
</dbReference>
<dbReference type="EMBL" id="AQRC01000004">
    <property type="protein sequence ID" value="KFE35572.1"/>
    <property type="molecule type" value="Genomic_DNA"/>
</dbReference>
<dbReference type="InterPro" id="IPR028098">
    <property type="entry name" value="Glyco_trans_4-like_N"/>
</dbReference>
<dbReference type="PANTHER" id="PTHR45947">
    <property type="entry name" value="SULFOQUINOVOSYL TRANSFERASE SQD2"/>
    <property type="match status" value="1"/>
</dbReference>
<dbReference type="SUPFAM" id="SSF53756">
    <property type="entry name" value="UDP-Glycosyltransferase/glycogen phosphorylase"/>
    <property type="match status" value="1"/>
</dbReference>
<protein>
    <submittedName>
        <fullName evidence="2">Glycosyltransferase</fullName>
    </submittedName>
</protein>
<evidence type="ECO:0000313" key="3">
    <source>
        <dbReference type="Proteomes" id="UP000028607"/>
    </source>
</evidence>
<dbReference type="Proteomes" id="UP000028607">
    <property type="component" value="Unassembled WGS sequence"/>
</dbReference>
<keyword evidence="2" id="KW-0808">Transferase</keyword>
<name>A0A085TXX5_9RHOB</name>
<dbReference type="Pfam" id="PF13579">
    <property type="entry name" value="Glyco_trans_4_4"/>
    <property type="match status" value="1"/>
</dbReference>
<accession>A0A085TXX5</accession>
<organism evidence="2 3">
    <name type="scientific">Thioclava atlantica</name>
    <dbReference type="NCBI Taxonomy" id="1317124"/>
    <lineage>
        <taxon>Bacteria</taxon>
        <taxon>Pseudomonadati</taxon>
        <taxon>Pseudomonadota</taxon>
        <taxon>Alphaproteobacteria</taxon>
        <taxon>Rhodobacterales</taxon>
        <taxon>Paracoccaceae</taxon>
        <taxon>Thioclava</taxon>
    </lineage>
</organism>
<dbReference type="InterPro" id="IPR050194">
    <property type="entry name" value="Glycosyltransferase_grp1"/>
</dbReference>
<dbReference type="PANTHER" id="PTHR45947:SF3">
    <property type="entry name" value="SULFOQUINOVOSYL TRANSFERASE SQD2"/>
    <property type="match status" value="1"/>
</dbReference>
<dbReference type="PATRIC" id="fig|1317124.6.peg.1299"/>
<comment type="caution">
    <text evidence="2">The sequence shown here is derived from an EMBL/GenBank/DDBJ whole genome shotgun (WGS) entry which is preliminary data.</text>
</comment>
<gene>
    <name evidence="2" type="ORF">DW2_06408</name>
</gene>
<proteinExistence type="predicted"/>
<dbReference type="AlphaFoldDB" id="A0A085TXX5"/>
<reference evidence="2 3" key="2">
    <citation type="journal article" date="2015" name="Antonie Van Leeuwenhoek">
        <title>Thioclava indica sp. nov., isolated from surface seawater of the Indian Ocean.</title>
        <authorList>
            <person name="Liu Y."/>
            <person name="Lai Q."/>
            <person name="Du J."/>
            <person name="Xu H."/>
            <person name="Jiang L."/>
            <person name="Shao Z."/>
        </authorList>
    </citation>
    <scope>NUCLEOTIDE SEQUENCE [LARGE SCALE GENOMIC DNA]</scope>
    <source>
        <strain evidence="2 3">13D2W-2</strain>
    </source>
</reference>
<dbReference type="GO" id="GO:0016757">
    <property type="term" value="F:glycosyltransferase activity"/>
    <property type="evidence" value="ECO:0007669"/>
    <property type="project" value="UniProtKB-ARBA"/>
</dbReference>
<feature type="domain" description="Glycosyltransferase subfamily 4-like N-terminal" evidence="1">
    <location>
        <begin position="56"/>
        <end position="174"/>
    </location>
</feature>
<evidence type="ECO:0000313" key="2">
    <source>
        <dbReference type="EMBL" id="KFE35572.1"/>
    </source>
</evidence>
<dbReference type="Gene3D" id="3.40.50.2000">
    <property type="entry name" value="Glycogen Phosphorylase B"/>
    <property type="match status" value="2"/>
</dbReference>
<sequence length="366" mass="40046">MPNHSPSTAASARPIKVLHVCETAMGGVGTYQRNLVGMEGVEQRFLVPSCHREMFDGIGGVLSYLMTRRGAPGSLAMIRHLLKTVAEDRPDIVMAHSTLALLALAALRLRHPALPSIYCPHGWAAASYAPGSLGALTIRRLEGRLSGVADRVVNVSEHDLQLARSLGYRGTHIVIENAVPPPVPDASAARFVEAREALHLLFVGRFDRQKGLDILLEAFAMARESRPDLHLHLIGAPVRGGSAPNLAPGVTRIGWVRPDEIDSWYRSADALVVPSRWEGLPLVIPEALRNGTPVLAARRSGMERLISEGRSGFSFDLRAENLARLLSRLEKTQLNAMRPACAALYRSRFAIERLHEEMGALYRQLV</sequence>
<dbReference type="CDD" id="cd03801">
    <property type="entry name" value="GT4_PimA-like"/>
    <property type="match status" value="1"/>
</dbReference>